<keyword evidence="6" id="KW-1185">Reference proteome</keyword>
<evidence type="ECO:0000256" key="3">
    <source>
        <dbReference type="ARBA" id="ARBA00012922"/>
    </source>
</evidence>
<comment type="caution">
    <text evidence="5">The sequence shown here is derived from an EMBL/GenBank/DDBJ whole genome shotgun (WGS) entry which is preliminary data.</text>
</comment>
<dbReference type="PANTHER" id="PTHR11895">
    <property type="entry name" value="TRANSAMIDASE"/>
    <property type="match status" value="1"/>
</dbReference>
<dbReference type="InterPro" id="IPR023631">
    <property type="entry name" value="Amidase_dom"/>
</dbReference>
<evidence type="ECO:0000313" key="6">
    <source>
        <dbReference type="Proteomes" id="UP000235836"/>
    </source>
</evidence>
<feature type="domain" description="Amidase" evidence="4">
    <location>
        <begin position="28"/>
        <end position="454"/>
    </location>
</feature>
<evidence type="ECO:0000313" key="5">
    <source>
        <dbReference type="EMBL" id="PMC65516.1"/>
    </source>
</evidence>
<dbReference type="InterPro" id="IPR036928">
    <property type="entry name" value="AS_sf"/>
</dbReference>
<comment type="similarity">
    <text evidence="2">Belongs to the amidase family.</text>
</comment>
<dbReference type="NCBIfam" id="NF009119">
    <property type="entry name" value="PRK12470.1"/>
    <property type="match status" value="1"/>
</dbReference>
<name>A0A2N6T860_9CORY</name>
<comment type="catalytic activity">
    <reaction evidence="1">
        <text>a monocarboxylic acid amide + H2O = a monocarboxylate + NH4(+)</text>
        <dbReference type="Rhea" id="RHEA:12020"/>
        <dbReference type="ChEBI" id="CHEBI:15377"/>
        <dbReference type="ChEBI" id="CHEBI:28938"/>
        <dbReference type="ChEBI" id="CHEBI:35757"/>
        <dbReference type="ChEBI" id="CHEBI:83628"/>
        <dbReference type="EC" id="3.5.1.4"/>
    </reaction>
</comment>
<dbReference type="EC" id="3.5.1.4" evidence="3"/>
<dbReference type="InterPro" id="IPR000120">
    <property type="entry name" value="Amidase"/>
</dbReference>
<protein>
    <recommendedName>
        <fullName evidence="3">amidase</fullName>
        <ecNumber evidence="3">3.5.1.4</ecNumber>
    </recommendedName>
</protein>
<dbReference type="RefSeq" id="WP_102723241.1">
    <property type="nucleotide sequence ID" value="NZ_PNHG01000001.1"/>
</dbReference>
<gene>
    <name evidence="5" type="ORF">CJ203_01225</name>
</gene>
<evidence type="ECO:0000259" key="4">
    <source>
        <dbReference type="Pfam" id="PF01425"/>
    </source>
</evidence>
<sequence>MSTHDTLAFAGVVDIATKTRSGELTAREVTDFFLDRIARFNPTLNAFITVLDGEARAAADALDAKASSGVELGPLHAVPIAIKAENDVAGIPTTFGGAAFTTPARADCAVVARLREAGAVIVGTTAMPEFGIWPYTESVANGATRNPWNTAYSPAGSSGGSAAAVSAGLVPAAIGGDGGGSIRLPAAWCGIFGLKPQRGRVSAAPNASLWGALGTIGPLTRYVEDTALILDCVSGVTEGVDKHSAPEWNMTLTEALEHSPERLRIGVSTAAPLGTVLKNPARRAVEATATALKALGHDVFEHDFSYPPTLALSFVPQYLNGFSEEAHAAEHPDLLERRTRRGVRLGKWTGLTSPQMVRKAEAKSAQIGQKLMREVFSDVDLLLTPTVPHPAVPIGQLDAHGFLPAALKASGVASFTSPWNAVGNPAAAVPSGFHDGLPLSAQLVGPFNSEPLLCQVARQLQDATAWPAHVPPQGLEP</sequence>
<proteinExistence type="inferred from homology"/>
<evidence type="ECO:0000256" key="1">
    <source>
        <dbReference type="ARBA" id="ARBA00001311"/>
    </source>
</evidence>
<evidence type="ECO:0000256" key="2">
    <source>
        <dbReference type="ARBA" id="ARBA00009199"/>
    </source>
</evidence>
<dbReference type="AlphaFoldDB" id="A0A2N6T860"/>
<dbReference type="Gene3D" id="3.90.1300.10">
    <property type="entry name" value="Amidase signature (AS) domain"/>
    <property type="match status" value="1"/>
</dbReference>
<accession>A0A2N6T860</accession>
<reference evidence="5 6" key="1">
    <citation type="submission" date="2017-09" db="EMBL/GenBank/DDBJ databases">
        <title>Bacterial strain isolated from the female urinary microbiota.</title>
        <authorList>
            <person name="Thomas-White K."/>
            <person name="Kumar N."/>
            <person name="Forster S."/>
            <person name="Putonti C."/>
            <person name="Lawley T."/>
            <person name="Wolfe A.J."/>
        </authorList>
    </citation>
    <scope>NUCLEOTIDE SEQUENCE [LARGE SCALE GENOMIC DNA]</scope>
    <source>
        <strain evidence="5 6">UMB0792</strain>
    </source>
</reference>
<dbReference type="EMBL" id="PNHG01000001">
    <property type="protein sequence ID" value="PMC65516.1"/>
    <property type="molecule type" value="Genomic_DNA"/>
</dbReference>
<dbReference type="PANTHER" id="PTHR11895:SF7">
    <property type="entry name" value="GLUTAMYL-TRNA(GLN) AMIDOTRANSFERASE SUBUNIT A, MITOCHONDRIAL"/>
    <property type="match status" value="1"/>
</dbReference>
<dbReference type="Pfam" id="PF01425">
    <property type="entry name" value="Amidase"/>
    <property type="match status" value="1"/>
</dbReference>
<organism evidence="5 6">
    <name type="scientific">Corynebacterium tuscaniense</name>
    <dbReference type="NCBI Taxonomy" id="302449"/>
    <lineage>
        <taxon>Bacteria</taxon>
        <taxon>Bacillati</taxon>
        <taxon>Actinomycetota</taxon>
        <taxon>Actinomycetes</taxon>
        <taxon>Mycobacteriales</taxon>
        <taxon>Corynebacteriaceae</taxon>
        <taxon>Corynebacterium</taxon>
    </lineage>
</organism>
<dbReference type="GO" id="GO:0004040">
    <property type="term" value="F:amidase activity"/>
    <property type="evidence" value="ECO:0007669"/>
    <property type="project" value="UniProtKB-EC"/>
</dbReference>
<dbReference type="SUPFAM" id="SSF75304">
    <property type="entry name" value="Amidase signature (AS) enzymes"/>
    <property type="match status" value="1"/>
</dbReference>
<dbReference type="Proteomes" id="UP000235836">
    <property type="component" value="Unassembled WGS sequence"/>
</dbReference>